<dbReference type="KEGG" id="ssuv:PXH68_03005"/>
<dbReference type="AlphaFoldDB" id="A0AA96VEB2"/>
<dbReference type="GO" id="GO:0016746">
    <property type="term" value="F:acyltransferase activity"/>
    <property type="evidence" value="ECO:0007669"/>
    <property type="project" value="UniProtKB-KW"/>
</dbReference>
<dbReference type="Pfam" id="PF14602">
    <property type="entry name" value="Hexapep_2"/>
    <property type="match status" value="1"/>
</dbReference>
<dbReference type="PANTHER" id="PTHR23416:SF78">
    <property type="entry name" value="LIPOPOLYSACCHARIDE BIOSYNTHESIS O-ACETYL TRANSFERASE WBBJ-RELATED"/>
    <property type="match status" value="1"/>
</dbReference>
<evidence type="ECO:0000313" key="4">
    <source>
        <dbReference type="Proteomes" id="UP001304088"/>
    </source>
</evidence>
<dbReference type="InterPro" id="IPR018357">
    <property type="entry name" value="Hexapep_transf_CS"/>
</dbReference>
<evidence type="ECO:0000313" key="3">
    <source>
        <dbReference type="EMBL" id="WNY47696.1"/>
    </source>
</evidence>
<keyword evidence="1" id="KW-0808">Transferase</keyword>
<reference evidence="3 4" key="1">
    <citation type="submission" date="2023-02" db="EMBL/GenBank/DDBJ databases">
        <title>Streptococcus sp. Genome Sequencing and Assembly.</title>
        <authorList>
            <person name="Shore S.M."/>
            <person name="Nicholson T.L."/>
        </authorList>
    </citation>
    <scope>NUCLEOTIDE SEQUENCE [LARGE SCALE GENOMIC DNA]</scope>
    <source>
        <strain evidence="3 4">29896</strain>
    </source>
</reference>
<dbReference type="CDD" id="cd04647">
    <property type="entry name" value="LbH_MAT_like"/>
    <property type="match status" value="1"/>
</dbReference>
<dbReference type="EMBL" id="CP118733">
    <property type="protein sequence ID" value="WNY47696.1"/>
    <property type="molecule type" value="Genomic_DNA"/>
</dbReference>
<dbReference type="InterPro" id="IPR001451">
    <property type="entry name" value="Hexapep"/>
</dbReference>
<keyword evidence="4" id="KW-1185">Reference proteome</keyword>
<keyword evidence="2" id="KW-0677">Repeat</keyword>
<dbReference type="InterPro" id="IPR011004">
    <property type="entry name" value="Trimer_LpxA-like_sf"/>
</dbReference>
<dbReference type="PANTHER" id="PTHR23416">
    <property type="entry name" value="SIALIC ACID SYNTHASE-RELATED"/>
    <property type="match status" value="1"/>
</dbReference>
<sequence>MINKFLRPYLILDKILWLLEKKKFNSVGKGVSIGASFDFYGHKYINIGNNVLSRNGLKLHAWKEYKGKIISENPNLTIEDRVSFGDNCYVTCSNSIKIGQGTLIGDNVFITDNNHGKSDKFDITLPPAERDIYSKGSVEIGENVWIGRNVSIMPDVKIGDGVVIGANSVVTKNIPPYCIIAGSPAKIIRKIEL</sequence>
<keyword evidence="3" id="KW-0012">Acyltransferase</keyword>
<dbReference type="Pfam" id="PF00132">
    <property type="entry name" value="Hexapep"/>
    <property type="match status" value="1"/>
</dbReference>
<name>A0AA96VEB2_9STRE</name>
<dbReference type="InterPro" id="IPR051159">
    <property type="entry name" value="Hexapeptide_acetyltransf"/>
</dbReference>
<accession>A0AA96VEB2</accession>
<gene>
    <name evidence="3" type="ORF">PXH68_03005</name>
</gene>
<evidence type="ECO:0000256" key="1">
    <source>
        <dbReference type="ARBA" id="ARBA00022679"/>
    </source>
</evidence>
<evidence type="ECO:0000256" key="2">
    <source>
        <dbReference type="ARBA" id="ARBA00022737"/>
    </source>
</evidence>
<proteinExistence type="predicted"/>
<protein>
    <submittedName>
        <fullName evidence="3">Acyltransferase</fullName>
    </submittedName>
</protein>
<organism evidence="3 4">
    <name type="scientific">Streptococcus suivaginalis</name>
    <dbReference type="NCBI Taxonomy" id="3028082"/>
    <lineage>
        <taxon>Bacteria</taxon>
        <taxon>Bacillati</taxon>
        <taxon>Bacillota</taxon>
        <taxon>Bacilli</taxon>
        <taxon>Lactobacillales</taxon>
        <taxon>Streptococcaceae</taxon>
        <taxon>Streptococcus</taxon>
    </lineage>
</organism>
<dbReference type="Gene3D" id="2.160.10.10">
    <property type="entry name" value="Hexapeptide repeat proteins"/>
    <property type="match status" value="1"/>
</dbReference>
<dbReference type="Proteomes" id="UP001304088">
    <property type="component" value="Chromosome"/>
</dbReference>
<dbReference type="PROSITE" id="PS00101">
    <property type="entry name" value="HEXAPEP_TRANSFERASES"/>
    <property type="match status" value="1"/>
</dbReference>
<dbReference type="SUPFAM" id="SSF51161">
    <property type="entry name" value="Trimeric LpxA-like enzymes"/>
    <property type="match status" value="1"/>
</dbReference>